<proteinExistence type="predicted"/>
<gene>
    <name evidence="11" type="ORF">HKK74_22635</name>
</gene>
<keyword evidence="5 11" id="KW-0418">Kinase</keyword>
<dbReference type="EC" id="2.7.11.1" evidence="1"/>
<dbReference type="Gene3D" id="2.170.130.20">
    <property type="entry name" value="LCCL-like domain"/>
    <property type="match status" value="2"/>
</dbReference>
<keyword evidence="12" id="KW-1185">Reference proteome</keyword>
<evidence type="ECO:0000256" key="5">
    <source>
        <dbReference type="ARBA" id="ARBA00022777"/>
    </source>
</evidence>
<dbReference type="PANTHER" id="PTHR43289">
    <property type="entry name" value="MITOGEN-ACTIVATED PROTEIN KINASE KINASE KINASE 20-RELATED"/>
    <property type="match status" value="1"/>
</dbReference>
<dbReference type="RefSeq" id="WP_187245269.1">
    <property type="nucleotide sequence ID" value="NZ_BAAAOK010000019.1"/>
</dbReference>
<name>A0ABR7LU26_9ACTN</name>
<keyword evidence="4 7" id="KW-0547">Nucleotide-binding</keyword>
<dbReference type="PROSITE" id="PS00108">
    <property type="entry name" value="PROTEIN_KINASE_ST"/>
    <property type="match status" value="1"/>
</dbReference>
<evidence type="ECO:0000256" key="1">
    <source>
        <dbReference type="ARBA" id="ARBA00012513"/>
    </source>
</evidence>
<evidence type="ECO:0000313" key="11">
    <source>
        <dbReference type="EMBL" id="MBC6468270.1"/>
    </source>
</evidence>
<evidence type="ECO:0000259" key="10">
    <source>
        <dbReference type="PROSITE" id="PS50820"/>
    </source>
</evidence>
<dbReference type="InterPro" id="IPR008271">
    <property type="entry name" value="Ser/Thr_kinase_AS"/>
</dbReference>
<dbReference type="PROSITE" id="PS50820">
    <property type="entry name" value="LCCL"/>
    <property type="match status" value="2"/>
</dbReference>
<dbReference type="PROSITE" id="PS00107">
    <property type="entry name" value="PROTEIN_KINASE_ATP"/>
    <property type="match status" value="1"/>
</dbReference>
<sequence length="516" mass="54307">MADADGRVLAGRYRLVHRLGAGGFGEVWRGVDERLEREVAVKVLLGGADAQAARLFEREAKLGAKLAHPGITVVHDVGVDSSCWFVVMELLGGRDLAAVLETSPRGLEITEVAEWGAQVAEALAVAHAAGIVHRDIKPANLMLLDGGRIKVCDFGIARAAGATASVTAQGYASLAYAAPEQVSNETVDARADLYSLGCTLYHLLTGRPPFSGDTPMAILAGHLSRTPDPPSSLRAEIPSVLDEVLLELLAKSPAQRPDDATVLAARLRDAAVGQHPSGARTRRMGTASTPDPQATGAVFLGTMDWNATAREFRGRDHETFTVVFLPGKDTRGASVWGDGIYADDSSIGLAAVHAGIISLKQGGTVTFQISPGQQSYAAAKRHGVKTSPWGSWEGSFAFPLPQPRAHATRPVAESVFLGVMEWGATAAGFCGRNNEIFTVILPPGGDVHDGDVWGDGIYTDDSSIGLAAVHAGIISLKQGGTVTFQISPGQQSYAAAKRHGVKTSPWGSWEGSFAFH</sequence>
<comment type="caution">
    <text evidence="11">The sequence shown here is derived from an EMBL/GenBank/DDBJ whole genome shotgun (WGS) entry which is preliminary data.</text>
</comment>
<dbReference type="SUPFAM" id="SSF69848">
    <property type="entry name" value="LCCL domain"/>
    <property type="match status" value="2"/>
</dbReference>
<evidence type="ECO:0000256" key="4">
    <source>
        <dbReference type="ARBA" id="ARBA00022741"/>
    </source>
</evidence>
<dbReference type="GO" id="GO:0016301">
    <property type="term" value="F:kinase activity"/>
    <property type="evidence" value="ECO:0007669"/>
    <property type="project" value="UniProtKB-KW"/>
</dbReference>
<feature type="domain" description="Protein kinase" evidence="9">
    <location>
        <begin position="13"/>
        <end position="278"/>
    </location>
</feature>
<keyword evidence="6 7" id="KW-0067">ATP-binding</keyword>
<feature type="domain" description="LCCL" evidence="10">
    <location>
        <begin position="442"/>
        <end position="513"/>
    </location>
</feature>
<dbReference type="InterPro" id="IPR004043">
    <property type="entry name" value="LCCL"/>
</dbReference>
<dbReference type="PROSITE" id="PS50011">
    <property type="entry name" value="PROTEIN_KINASE_DOM"/>
    <property type="match status" value="1"/>
</dbReference>
<dbReference type="Gene3D" id="1.10.510.10">
    <property type="entry name" value="Transferase(Phosphotransferase) domain 1"/>
    <property type="match status" value="1"/>
</dbReference>
<dbReference type="CDD" id="cd14014">
    <property type="entry name" value="STKc_PknB_like"/>
    <property type="match status" value="1"/>
</dbReference>
<keyword evidence="2" id="KW-0723">Serine/threonine-protein kinase</keyword>
<dbReference type="InterPro" id="IPR011009">
    <property type="entry name" value="Kinase-like_dom_sf"/>
</dbReference>
<dbReference type="SMART" id="SM00603">
    <property type="entry name" value="LCCL"/>
    <property type="match status" value="2"/>
</dbReference>
<feature type="binding site" evidence="7">
    <location>
        <position position="42"/>
    </location>
    <ligand>
        <name>ATP</name>
        <dbReference type="ChEBI" id="CHEBI:30616"/>
    </ligand>
</feature>
<dbReference type="Proteomes" id="UP000805614">
    <property type="component" value="Unassembled WGS sequence"/>
</dbReference>
<dbReference type="Pfam" id="PF00069">
    <property type="entry name" value="Pkinase"/>
    <property type="match status" value="1"/>
</dbReference>
<evidence type="ECO:0000259" key="9">
    <source>
        <dbReference type="PROSITE" id="PS50011"/>
    </source>
</evidence>
<reference evidence="11 12" key="1">
    <citation type="submission" date="2020-06" db="EMBL/GenBank/DDBJ databases">
        <title>Actinomadura xiongansis sp. nov., isolated from soil of Baiyangdian.</title>
        <authorList>
            <person name="Zhang X."/>
        </authorList>
    </citation>
    <scope>NUCLEOTIDE SEQUENCE [LARGE SCALE GENOMIC DNA]</scope>
    <source>
        <strain evidence="11 12">HBUM206468</strain>
    </source>
</reference>
<dbReference type="InterPro" id="IPR017441">
    <property type="entry name" value="Protein_kinase_ATP_BS"/>
</dbReference>
<dbReference type="SMART" id="SM00220">
    <property type="entry name" value="S_TKc"/>
    <property type="match status" value="1"/>
</dbReference>
<dbReference type="PANTHER" id="PTHR43289:SF6">
    <property type="entry name" value="SERINE_THREONINE-PROTEIN KINASE NEKL-3"/>
    <property type="match status" value="1"/>
</dbReference>
<evidence type="ECO:0000256" key="6">
    <source>
        <dbReference type="ARBA" id="ARBA00022840"/>
    </source>
</evidence>
<dbReference type="Gene3D" id="3.30.200.20">
    <property type="entry name" value="Phosphorylase Kinase, domain 1"/>
    <property type="match status" value="1"/>
</dbReference>
<evidence type="ECO:0000256" key="2">
    <source>
        <dbReference type="ARBA" id="ARBA00022527"/>
    </source>
</evidence>
<dbReference type="Pfam" id="PF03815">
    <property type="entry name" value="LCCL"/>
    <property type="match status" value="2"/>
</dbReference>
<dbReference type="InterPro" id="IPR000719">
    <property type="entry name" value="Prot_kinase_dom"/>
</dbReference>
<dbReference type="EMBL" id="JABVEC010000017">
    <property type="protein sequence ID" value="MBC6468270.1"/>
    <property type="molecule type" value="Genomic_DNA"/>
</dbReference>
<feature type="region of interest" description="Disordered" evidence="8">
    <location>
        <begin position="273"/>
        <end position="296"/>
    </location>
</feature>
<evidence type="ECO:0000256" key="7">
    <source>
        <dbReference type="PROSITE-ProRule" id="PRU10141"/>
    </source>
</evidence>
<feature type="domain" description="LCCL" evidence="10">
    <location>
        <begin position="333"/>
        <end position="396"/>
    </location>
</feature>
<evidence type="ECO:0000256" key="3">
    <source>
        <dbReference type="ARBA" id="ARBA00022679"/>
    </source>
</evidence>
<evidence type="ECO:0000256" key="8">
    <source>
        <dbReference type="SAM" id="MobiDB-lite"/>
    </source>
</evidence>
<evidence type="ECO:0000313" key="12">
    <source>
        <dbReference type="Proteomes" id="UP000805614"/>
    </source>
</evidence>
<protein>
    <recommendedName>
        <fullName evidence="1">non-specific serine/threonine protein kinase</fullName>
        <ecNumber evidence="1">2.7.11.1</ecNumber>
    </recommendedName>
</protein>
<organism evidence="11 12">
    <name type="scientific">Actinomadura alba</name>
    <dbReference type="NCBI Taxonomy" id="406431"/>
    <lineage>
        <taxon>Bacteria</taxon>
        <taxon>Bacillati</taxon>
        <taxon>Actinomycetota</taxon>
        <taxon>Actinomycetes</taxon>
        <taxon>Streptosporangiales</taxon>
        <taxon>Thermomonosporaceae</taxon>
        <taxon>Actinomadura</taxon>
    </lineage>
</organism>
<dbReference type="InterPro" id="IPR036609">
    <property type="entry name" value="LCCL_sf"/>
</dbReference>
<accession>A0ABR7LU26</accession>
<keyword evidence="3" id="KW-0808">Transferase</keyword>
<dbReference type="SUPFAM" id="SSF56112">
    <property type="entry name" value="Protein kinase-like (PK-like)"/>
    <property type="match status" value="1"/>
</dbReference>